<comment type="caution">
    <text evidence="6">The sequence shown here is derived from an EMBL/GenBank/DDBJ whole genome shotgun (WGS) entry which is preliminary data.</text>
</comment>
<evidence type="ECO:0000256" key="3">
    <source>
        <dbReference type="ARBA" id="ARBA00022777"/>
    </source>
</evidence>
<dbReference type="SUPFAM" id="SSF56112">
    <property type="entry name" value="Protein kinase-like (PK-like)"/>
    <property type="match status" value="1"/>
</dbReference>
<dbReference type="GO" id="GO:0004674">
    <property type="term" value="F:protein serine/threonine kinase activity"/>
    <property type="evidence" value="ECO:0007669"/>
    <property type="project" value="TreeGrafter"/>
</dbReference>
<dbReference type="InterPro" id="IPR000719">
    <property type="entry name" value="Prot_kinase_dom"/>
</dbReference>
<evidence type="ECO:0000256" key="4">
    <source>
        <dbReference type="ARBA" id="ARBA00022840"/>
    </source>
</evidence>
<evidence type="ECO:0000256" key="1">
    <source>
        <dbReference type="ARBA" id="ARBA00022679"/>
    </source>
</evidence>
<accession>A0A9X2GE29</accession>
<keyword evidence="7" id="KW-1185">Reference proteome</keyword>
<dbReference type="InterPro" id="IPR008271">
    <property type="entry name" value="Ser/Thr_kinase_AS"/>
</dbReference>
<keyword evidence="1" id="KW-0808">Transferase</keyword>
<protein>
    <recommendedName>
        <fullName evidence="5">Protein kinase domain-containing protein</fullName>
    </recommendedName>
</protein>
<dbReference type="PANTHER" id="PTHR43289">
    <property type="entry name" value="MITOGEN-ACTIVATED PROTEIN KINASE KINASE KINASE 20-RELATED"/>
    <property type="match status" value="1"/>
</dbReference>
<dbReference type="GO" id="GO:0005524">
    <property type="term" value="F:ATP binding"/>
    <property type="evidence" value="ECO:0007669"/>
    <property type="project" value="UniProtKB-KW"/>
</dbReference>
<dbReference type="Gene3D" id="3.30.200.20">
    <property type="entry name" value="Phosphorylase Kinase, domain 1"/>
    <property type="match status" value="1"/>
</dbReference>
<evidence type="ECO:0000313" key="6">
    <source>
        <dbReference type="EMBL" id="MCP2357156.1"/>
    </source>
</evidence>
<keyword evidence="4" id="KW-0067">ATP-binding</keyword>
<dbReference type="PROSITE" id="PS50011">
    <property type="entry name" value="PROTEIN_KINASE_DOM"/>
    <property type="match status" value="1"/>
</dbReference>
<keyword evidence="3" id="KW-0418">Kinase</keyword>
<evidence type="ECO:0000313" key="7">
    <source>
        <dbReference type="Proteomes" id="UP001139648"/>
    </source>
</evidence>
<dbReference type="Gene3D" id="1.10.510.10">
    <property type="entry name" value="Transferase(Phosphotransferase) domain 1"/>
    <property type="match status" value="1"/>
</dbReference>
<dbReference type="AlphaFoldDB" id="A0A9X2GE29"/>
<gene>
    <name evidence="6" type="ORF">HD597_004176</name>
</gene>
<name>A0A9X2GE29_9ACTN</name>
<dbReference type="InterPro" id="IPR011009">
    <property type="entry name" value="Kinase-like_dom_sf"/>
</dbReference>
<reference evidence="6" key="1">
    <citation type="submission" date="2022-06" db="EMBL/GenBank/DDBJ databases">
        <title>Sequencing the genomes of 1000 actinobacteria strains.</title>
        <authorList>
            <person name="Klenk H.-P."/>
        </authorList>
    </citation>
    <scope>NUCLEOTIDE SEQUENCE</scope>
    <source>
        <strain evidence="6">DSM 46694</strain>
    </source>
</reference>
<keyword evidence="2" id="KW-0547">Nucleotide-binding</keyword>
<evidence type="ECO:0000259" key="5">
    <source>
        <dbReference type="PROSITE" id="PS50011"/>
    </source>
</evidence>
<dbReference type="Proteomes" id="UP001139648">
    <property type="component" value="Unassembled WGS sequence"/>
</dbReference>
<feature type="domain" description="Protein kinase" evidence="5">
    <location>
        <begin position="1"/>
        <end position="245"/>
    </location>
</feature>
<dbReference type="EMBL" id="JAMZEB010000002">
    <property type="protein sequence ID" value="MCP2357156.1"/>
    <property type="molecule type" value="Genomic_DNA"/>
</dbReference>
<dbReference type="SMART" id="SM00220">
    <property type="entry name" value="S_TKc"/>
    <property type="match status" value="1"/>
</dbReference>
<dbReference type="PROSITE" id="PS00108">
    <property type="entry name" value="PROTEIN_KINASE_ST"/>
    <property type="match status" value="1"/>
</dbReference>
<dbReference type="CDD" id="cd14014">
    <property type="entry name" value="STKc_PknB_like"/>
    <property type="match status" value="1"/>
</dbReference>
<dbReference type="Pfam" id="PF00069">
    <property type="entry name" value="Pkinase"/>
    <property type="match status" value="1"/>
</dbReference>
<proteinExistence type="predicted"/>
<evidence type="ECO:0000256" key="2">
    <source>
        <dbReference type="ARBA" id="ARBA00022741"/>
    </source>
</evidence>
<sequence>MGIVYLAQDPQFRLVALKVLRPELAGDEGFRRRFDREAQAARQVARFCTAPVVDAGIDGDVAYLVTEYVDGPDLSSVVATQGPMSGANLEALAVGVATALAAIHQAGVVHRDLKPSNILLSAVGPRVIDFGIARLAEPDATQSAIVAGTPAYMAPEQADGGPATAAGDVFAWGGVIAYAGTGEPPFGTGQAAEVLYRVAHHVPRLDGLDERLRPWVEHALQKNPGRRPTTQQLLDGLLGREQATVAAAARAVSAAWTPPEPSAARSPSMTGRRWPAPLLAAALSAALATGVTMAVQRSGEPRVVAAPTTTVTAFASTTMTVTTGPAATTPVATNTIGMGSVLIPGKEGAGRSFRQTHYGRQVQGFVQIDSLVWQGDNVKLQFTVRNDSASGNMDLIQLFHASATNLASIELTLATEPAPFHPMWEQNTCVCSGWGFHDTLDAGDSKRFHAVFRRVPKSAATVDLDLLKLGLFKNVRIAKE</sequence>
<organism evidence="6 7">
    <name type="scientific">Nonomuraea thailandensis</name>
    <dbReference type="NCBI Taxonomy" id="1188745"/>
    <lineage>
        <taxon>Bacteria</taxon>
        <taxon>Bacillati</taxon>
        <taxon>Actinomycetota</taxon>
        <taxon>Actinomycetes</taxon>
        <taxon>Streptosporangiales</taxon>
        <taxon>Streptosporangiaceae</taxon>
        <taxon>Nonomuraea</taxon>
    </lineage>
</organism>
<dbReference type="PANTHER" id="PTHR43289:SF34">
    <property type="entry name" value="SERINE_THREONINE-PROTEIN KINASE YBDM-RELATED"/>
    <property type="match status" value="1"/>
</dbReference>